<comment type="caution">
    <text evidence="1">The sequence shown here is derived from an EMBL/GenBank/DDBJ whole genome shotgun (WGS) entry which is preliminary data.</text>
</comment>
<evidence type="ECO:0000313" key="1">
    <source>
        <dbReference type="EMBL" id="OFJ46417.1"/>
    </source>
</evidence>
<reference evidence="1 2" key="1">
    <citation type="submission" date="2016-10" db="EMBL/GenBank/DDBJ databases">
        <title>Updated version of Genome Assembly of Janthinobacterium lividum ERGS5:01.</title>
        <authorList>
            <person name="Kumar R."/>
            <person name="Acharya V."/>
            <person name="Singh D."/>
        </authorList>
    </citation>
    <scope>NUCLEOTIDE SEQUENCE [LARGE SCALE GENOMIC DNA]</scope>
    <source>
        <strain evidence="1 2">ERGS5:01</strain>
    </source>
</reference>
<protein>
    <submittedName>
        <fullName evidence="1">Uncharacterized protein</fullName>
    </submittedName>
</protein>
<sequence length="128" mass="13668">MHLYRIQVTGAAPARYRGIVGATEAQAIAKAQSRHQAAGHALVGHQFQVTDCRLIVCSSVVEHAACAVHTVGLTDDLLAAVEMALDERVRLLESRIARTQEKGQSPDVLTYQKQLAATQQAIALVAAA</sequence>
<organism evidence="1 2">
    <name type="scientific">Janthinobacterium lividum</name>
    <dbReference type="NCBI Taxonomy" id="29581"/>
    <lineage>
        <taxon>Bacteria</taxon>
        <taxon>Pseudomonadati</taxon>
        <taxon>Pseudomonadota</taxon>
        <taxon>Betaproteobacteria</taxon>
        <taxon>Burkholderiales</taxon>
        <taxon>Oxalobacteraceae</taxon>
        <taxon>Janthinobacterium</taxon>
    </lineage>
</organism>
<accession>A0A1E8PKK9</accession>
<dbReference type="EMBL" id="MAQB02000014">
    <property type="protein sequence ID" value="OFJ46417.1"/>
    <property type="molecule type" value="Genomic_DNA"/>
</dbReference>
<evidence type="ECO:0000313" key="2">
    <source>
        <dbReference type="Proteomes" id="UP000092634"/>
    </source>
</evidence>
<name>A0A1E8PKK9_9BURK</name>
<dbReference type="AlphaFoldDB" id="A0A1E8PKK9"/>
<dbReference type="Proteomes" id="UP000092634">
    <property type="component" value="Unassembled WGS sequence"/>
</dbReference>
<gene>
    <name evidence="1" type="ORF">BA896_021945</name>
</gene>
<proteinExistence type="predicted"/>